<dbReference type="Proteomes" id="UP000182584">
    <property type="component" value="Unassembled WGS sequence"/>
</dbReference>
<gene>
    <name evidence="1" type="ORF">SAMN04487884_11838</name>
</gene>
<organism evidence="1 2">
    <name type="scientific">Butyrivibrio fibrisolvens</name>
    <dbReference type="NCBI Taxonomy" id="831"/>
    <lineage>
        <taxon>Bacteria</taxon>
        <taxon>Bacillati</taxon>
        <taxon>Bacillota</taxon>
        <taxon>Clostridia</taxon>
        <taxon>Lachnospirales</taxon>
        <taxon>Lachnospiraceae</taxon>
        <taxon>Butyrivibrio</taxon>
    </lineage>
</organism>
<dbReference type="EMBL" id="FOGJ01000018">
    <property type="protein sequence ID" value="SES07459.1"/>
    <property type="molecule type" value="Genomic_DNA"/>
</dbReference>
<name>A0A1H9UDN4_BUTFI</name>
<evidence type="ECO:0000313" key="1">
    <source>
        <dbReference type="EMBL" id="SES07459.1"/>
    </source>
</evidence>
<reference evidence="1 2" key="1">
    <citation type="submission" date="2016-10" db="EMBL/GenBank/DDBJ databases">
        <authorList>
            <person name="de Groot N.N."/>
        </authorList>
    </citation>
    <scope>NUCLEOTIDE SEQUENCE [LARGE SCALE GENOMIC DNA]</scope>
    <source>
        <strain evidence="1 2">AR40</strain>
    </source>
</reference>
<protein>
    <submittedName>
        <fullName evidence="1">Uncharacterized protein</fullName>
    </submittedName>
</protein>
<dbReference type="OrthoDB" id="510867at2"/>
<dbReference type="AlphaFoldDB" id="A0A1H9UDN4"/>
<sequence>MLLYHYFDKKTGPFRNLSDLSEEEARKVLLTIKSEKPETMCAQRQDSYIADRRRFEEILRNEFLKKGGIIERKAPHYLVVGECSWLQSWFEDCDHIVIDTDDLDLRTVSFTYGDSHPTFSDRVNDGKEYRKKIYTYDEIIGVIGRYGLPQDWNSDGKYGPERYVEAHVWSDRGIHC</sequence>
<accession>A0A1H9UDN4</accession>
<evidence type="ECO:0000313" key="2">
    <source>
        <dbReference type="Proteomes" id="UP000182584"/>
    </source>
</evidence>
<dbReference type="RefSeq" id="WP_074757017.1">
    <property type="nucleotide sequence ID" value="NZ_FOGJ01000018.1"/>
</dbReference>
<proteinExistence type="predicted"/>
<dbReference type="eggNOG" id="ENOG5030AUF">
    <property type="taxonomic scope" value="Bacteria"/>
</dbReference>